<evidence type="ECO:0000256" key="5">
    <source>
        <dbReference type="ARBA" id="ARBA00022989"/>
    </source>
</evidence>
<dbReference type="EMBL" id="FZOU01000013">
    <property type="protein sequence ID" value="SNT42315.1"/>
    <property type="molecule type" value="Genomic_DNA"/>
</dbReference>
<feature type="transmembrane region" description="Helical" evidence="7">
    <location>
        <begin position="92"/>
        <end position="118"/>
    </location>
</feature>
<organism evidence="8 9">
    <name type="scientific">Granulicella rosea</name>
    <dbReference type="NCBI Taxonomy" id="474952"/>
    <lineage>
        <taxon>Bacteria</taxon>
        <taxon>Pseudomonadati</taxon>
        <taxon>Acidobacteriota</taxon>
        <taxon>Terriglobia</taxon>
        <taxon>Terriglobales</taxon>
        <taxon>Acidobacteriaceae</taxon>
        <taxon>Granulicella</taxon>
    </lineage>
</organism>
<evidence type="ECO:0000256" key="7">
    <source>
        <dbReference type="SAM" id="Phobius"/>
    </source>
</evidence>
<keyword evidence="6 7" id="KW-0472">Membrane</keyword>
<dbReference type="InterPro" id="IPR032808">
    <property type="entry name" value="DoxX"/>
</dbReference>
<keyword evidence="4 7" id="KW-0812">Transmembrane</keyword>
<evidence type="ECO:0000256" key="1">
    <source>
        <dbReference type="ARBA" id="ARBA00004651"/>
    </source>
</evidence>
<dbReference type="InterPro" id="IPR051907">
    <property type="entry name" value="DoxX-like_oxidoreductase"/>
</dbReference>
<evidence type="ECO:0000313" key="8">
    <source>
        <dbReference type="EMBL" id="SNT42315.1"/>
    </source>
</evidence>
<keyword evidence="9" id="KW-1185">Reference proteome</keyword>
<evidence type="ECO:0000256" key="3">
    <source>
        <dbReference type="ARBA" id="ARBA00022475"/>
    </source>
</evidence>
<comment type="similarity">
    <text evidence="2">Belongs to the DoxX family.</text>
</comment>
<dbReference type="GO" id="GO:0005886">
    <property type="term" value="C:plasma membrane"/>
    <property type="evidence" value="ECO:0007669"/>
    <property type="project" value="UniProtKB-SubCell"/>
</dbReference>
<dbReference type="AlphaFoldDB" id="A0A239MHX9"/>
<feature type="transmembrane region" description="Helical" evidence="7">
    <location>
        <begin position="138"/>
        <end position="162"/>
    </location>
</feature>
<dbReference type="PANTHER" id="PTHR33452:SF1">
    <property type="entry name" value="INNER MEMBRANE PROTEIN YPHA-RELATED"/>
    <property type="match status" value="1"/>
</dbReference>
<reference evidence="8 9" key="1">
    <citation type="submission" date="2017-06" db="EMBL/GenBank/DDBJ databases">
        <authorList>
            <person name="Kim H.J."/>
            <person name="Triplett B.A."/>
        </authorList>
    </citation>
    <scope>NUCLEOTIDE SEQUENCE [LARGE SCALE GENOMIC DNA]</scope>
    <source>
        <strain evidence="8 9">DSM 18704</strain>
    </source>
</reference>
<dbReference type="PANTHER" id="PTHR33452">
    <property type="entry name" value="OXIDOREDUCTASE CATD-RELATED"/>
    <property type="match status" value="1"/>
</dbReference>
<evidence type="ECO:0000256" key="4">
    <source>
        <dbReference type="ARBA" id="ARBA00022692"/>
    </source>
</evidence>
<evidence type="ECO:0000256" key="2">
    <source>
        <dbReference type="ARBA" id="ARBA00006679"/>
    </source>
</evidence>
<proteinExistence type="inferred from homology"/>
<evidence type="ECO:0000313" key="9">
    <source>
        <dbReference type="Proteomes" id="UP000198356"/>
    </source>
</evidence>
<name>A0A239MHX9_9BACT</name>
<keyword evidence="3" id="KW-1003">Cell membrane</keyword>
<keyword evidence="5 7" id="KW-1133">Transmembrane helix</keyword>
<sequence>MAGDAPKLGRPAERSDVKFLIYTYKRFVAATTHLQSPLLLAVRLYWGWQFMTTGWGKLHNLARITAFFESLHIPFPGFNAPFVSGLECIGGLLLMLGLATRPIGLLLACNMLVAYWTADHEALTSIFSDPGKFYVADPYTFLFASVMVTVFGAGIFSVDCLLKKNFFSDKVA</sequence>
<accession>A0A239MHX9</accession>
<protein>
    <submittedName>
        <fullName evidence="8">Putative oxidoreductase</fullName>
    </submittedName>
</protein>
<dbReference type="Pfam" id="PF07681">
    <property type="entry name" value="DoxX"/>
    <property type="match status" value="1"/>
</dbReference>
<dbReference type="Proteomes" id="UP000198356">
    <property type="component" value="Unassembled WGS sequence"/>
</dbReference>
<comment type="subcellular location">
    <subcellularLocation>
        <location evidence="1">Cell membrane</location>
        <topology evidence="1">Multi-pass membrane protein</topology>
    </subcellularLocation>
</comment>
<gene>
    <name evidence="8" type="ORF">SAMN05421770_11345</name>
</gene>
<evidence type="ECO:0000256" key="6">
    <source>
        <dbReference type="ARBA" id="ARBA00023136"/>
    </source>
</evidence>